<dbReference type="AlphaFoldDB" id="A0A0C3NXS5"/>
<keyword evidence="2" id="KW-1185">Reference proteome</keyword>
<proteinExistence type="predicted"/>
<protein>
    <submittedName>
        <fullName evidence="1">Uncharacterized protein</fullName>
    </submittedName>
</protein>
<name>A0A0C3NXS5_PISTI</name>
<reference evidence="1 2" key="1">
    <citation type="submission" date="2014-04" db="EMBL/GenBank/DDBJ databases">
        <authorList>
            <consortium name="DOE Joint Genome Institute"/>
            <person name="Kuo A."/>
            <person name="Kohler A."/>
            <person name="Costa M.D."/>
            <person name="Nagy L.G."/>
            <person name="Floudas D."/>
            <person name="Copeland A."/>
            <person name="Barry K.W."/>
            <person name="Cichocki N."/>
            <person name="Veneault-Fourrey C."/>
            <person name="LaButti K."/>
            <person name="Lindquist E.A."/>
            <person name="Lipzen A."/>
            <person name="Lundell T."/>
            <person name="Morin E."/>
            <person name="Murat C."/>
            <person name="Sun H."/>
            <person name="Tunlid A."/>
            <person name="Henrissat B."/>
            <person name="Grigoriev I.V."/>
            <person name="Hibbett D.S."/>
            <person name="Martin F."/>
            <person name="Nordberg H.P."/>
            <person name="Cantor M.N."/>
            <person name="Hua S.X."/>
        </authorList>
    </citation>
    <scope>NUCLEOTIDE SEQUENCE [LARGE SCALE GENOMIC DNA]</scope>
    <source>
        <strain evidence="1 2">Marx 270</strain>
    </source>
</reference>
<dbReference type="EMBL" id="KN831998">
    <property type="protein sequence ID" value="KIO00141.1"/>
    <property type="molecule type" value="Genomic_DNA"/>
</dbReference>
<evidence type="ECO:0000313" key="1">
    <source>
        <dbReference type="EMBL" id="KIO00141.1"/>
    </source>
</evidence>
<accession>A0A0C3NXS5</accession>
<evidence type="ECO:0000313" key="2">
    <source>
        <dbReference type="Proteomes" id="UP000054217"/>
    </source>
</evidence>
<organism evidence="1 2">
    <name type="scientific">Pisolithus tinctorius Marx 270</name>
    <dbReference type="NCBI Taxonomy" id="870435"/>
    <lineage>
        <taxon>Eukaryota</taxon>
        <taxon>Fungi</taxon>
        <taxon>Dikarya</taxon>
        <taxon>Basidiomycota</taxon>
        <taxon>Agaricomycotina</taxon>
        <taxon>Agaricomycetes</taxon>
        <taxon>Agaricomycetidae</taxon>
        <taxon>Boletales</taxon>
        <taxon>Sclerodermatineae</taxon>
        <taxon>Pisolithaceae</taxon>
        <taxon>Pisolithus</taxon>
    </lineage>
</organism>
<reference evidence="2" key="2">
    <citation type="submission" date="2015-01" db="EMBL/GenBank/DDBJ databases">
        <title>Evolutionary Origins and Diversification of the Mycorrhizal Mutualists.</title>
        <authorList>
            <consortium name="DOE Joint Genome Institute"/>
            <consortium name="Mycorrhizal Genomics Consortium"/>
            <person name="Kohler A."/>
            <person name="Kuo A."/>
            <person name="Nagy L.G."/>
            <person name="Floudas D."/>
            <person name="Copeland A."/>
            <person name="Barry K.W."/>
            <person name="Cichocki N."/>
            <person name="Veneault-Fourrey C."/>
            <person name="LaButti K."/>
            <person name="Lindquist E.A."/>
            <person name="Lipzen A."/>
            <person name="Lundell T."/>
            <person name="Morin E."/>
            <person name="Murat C."/>
            <person name="Riley R."/>
            <person name="Ohm R."/>
            <person name="Sun H."/>
            <person name="Tunlid A."/>
            <person name="Henrissat B."/>
            <person name="Grigoriev I.V."/>
            <person name="Hibbett D.S."/>
            <person name="Martin F."/>
        </authorList>
    </citation>
    <scope>NUCLEOTIDE SEQUENCE [LARGE SCALE GENOMIC DNA]</scope>
    <source>
        <strain evidence="2">Marx 270</strain>
    </source>
</reference>
<dbReference type="HOGENOM" id="CLU_2164452_0_0_1"/>
<dbReference type="InParanoid" id="A0A0C3NXS5"/>
<gene>
    <name evidence="1" type="ORF">M404DRAFT_1004066</name>
</gene>
<feature type="non-terminal residue" evidence="1">
    <location>
        <position position="1"/>
    </location>
</feature>
<dbReference type="Proteomes" id="UP000054217">
    <property type="component" value="Unassembled WGS sequence"/>
</dbReference>
<sequence>KISIELALRTFLNGKTRENIYDVLKDLNSSSAVRDPRKASTKSWVYMLVMVKLVGPCMRKRGTVFCYGPLHCPLVELVRDTYGRAVGNKITANTRSDWQHTQTPHQCKSLP</sequence>